<dbReference type="EMBL" id="VCIW01000018">
    <property type="protein sequence ID" value="TLS49970.1"/>
    <property type="molecule type" value="Genomic_DNA"/>
</dbReference>
<accession>A0A5R9G793</accession>
<reference evidence="1 2" key="1">
    <citation type="submission" date="2019-05" db="EMBL/GenBank/DDBJ databases">
        <authorList>
            <person name="Narsing Rao M.P."/>
            <person name="Li W.J."/>
        </authorList>
    </citation>
    <scope>NUCLEOTIDE SEQUENCE [LARGE SCALE GENOMIC DNA]</scope>
    <source>
        <strain evidence="1 2">SYSU_K30003</strain>
    </source>
</reference>
<keyword evidence="1" id="KW-0808">Transferase</keyword>
<sequence length="84" mass="9585">MVDRVKTKLKDPAAKERLKTAVGTVTKADLQSRSTVKRLLGLACKALDEKLTDAQKENVIRFVLDQKLDPNNPLHLIKMWNLFR</sequence>
<keyword evidence="2" id="KW-1185">Reference proteome</keyword>
<organism evidence="1 2">
    <name type="scientific">Paenibacillus antri</name>
    <dbReference type="NCBI Taxonomy" id="2582848"/>
    <lineage>
        <taxon>Bacteria</taxon>
        <taxon>Bacillati</taxon>
        <taxon>Bacillota</taxon>
        <taxon>Bacilli</taxon>
        <taxon>Bacillales</taxon>
        <taxon>Paenibacillaceae</taxon>
        <taxon>Paenibacillus</taxon>
    </lineage>
</organism>
<dbReference type="GO" id="GO:0004674">
    <property type="term" value="F:protein serine/threonine kinase activity"/>
    <property type="evidence" value="ECO:0007669"/>
    <property type="project" value="UniProtKB-KW"/>
</dbReference>
<evidence type="ECO:0000313" key="1">
    <source>
        <dbReference type="EMBL" id="TLS49970.1"/>
    </source>
</evidence>
<dbReference type="Proteomes" id="UP000309676">
    <property type="component" value="Unassembled WGS sequence"/>
</dbReference>
<dbReference type="Pfam" id="PF14069">
    <property type="entry name" value="SpoVIF"/>
    <property type="match status" value="1"/>
</dbReference>
<gene>
    <name evidence="1" type="ORF">FE782_23185</name>
</gene>
<dbReference type="OrthoDB" id="2623024at2"/>
<evidence type="ECO:0000313" key="2">
    <source>
        <dbReference type="Proteomes" id="UP000309676"/>
    </source>
</evidence>
<dbReference type="AlphaFoldDB" id="A0A5R9G793"/>
<keyword evidence="1" id="KW-0418">Kinase</keyword>
<name>A0A5R9G793_9BACL</name>
<protein>
    <submittedName>
        <fullName evidence="1">Serine/threonine protein kinase</fullName>
    </submittedName>
</protein>
<proteinExistence type="predicted"/>
<dbReference type="InterPro" id="IPR025942">
    <property type="entry name" value="SpoVIF"/>
</dbReference>
<comment type="caution">
    <text evidence="1">The sequence shown here is derived from an EMBL/GenBank/DDBJ whole genome shotgun (WGS) entry which is preliminary data.</text>
</comment>
<keyword evidence="1" id="KW-0723">Serine/threonine-protein kinase</keyword>